<evidence type="ECO:0000259" key="1">
    <source>
        <dbReference type="Pfam" id="PF05076"/>
    </source>
</evidence>
<comment type="caution">
    <text evidence="3">The sequence shown here is derived from an EMBL/GenBank/DDBJ whole genome shotgun (WGS) entry which is preliminary data.</text>
</comment>
<keyword evidence="5" id="KW-1185">Reference proteome</keyword>
<dbReference type="InterPro" id="IPR020941">
    <property type="entry name" value="SUFU-like_domain"/>
</dbReference>
<proteinExistence type="predicted"/>
<feature type="domain" description="Suppressor of fused-like" evidence="1">
    <location>
        <begin position="46"/>
        <end position="219"/>
    </location>
</feature>
<evidence type="ECO:0000313" key="2">
    <source>
        <dbReference type="EMBL" id="MFG6272013.1"/>
    </source>
</evidence>
<gene>
    <name evidence="2" type="ORF">ACGTZG_02285</name>
    <name evidence="3" type="ORF">HF872_10715</name>
</gene>
<evidence type="ECO:0000313" key="3">
    <source>
        <dbReference type="EMBL" id="NME29085.1"/>
    </source>
</evidence>
<evidence type="ECO:0000313" key="5">
    <source>
        <dbReference type="Proteomes" id="UP001605989"/>
    </source>
</evidence>
<dbReference type="EMBL" id="JBIEKR010000002">
    <property type="protein sequence ID" value="MFG6272013.1"/>
    <property type="molecule type" value="Genomic_DNA"/>
</dbReference>
<dbReference type="Pfam" id="PF05076">
    <property type="entry name" value="SUFU"/>
    <property type="match status" value="1"/>
</dbReference>
<dbReference type="RefSeq" id="WP_170087953.1">
    <property type="nucleotide sequence ID" value="NZ_JABAFG010000020.1"/>
</dbReference>
<dbReference type="Proteomes" id="UP001605989">
    <property type="component" value="Unassembled WGS sequence"/>
</dbReference>
<reference evidence="3 4" key="1">
    <citation type="submission" date="2020-04" db="EMBL/GenBank/DDBJ databases">
        <authorList>
            <person name="Hitch T.C.A."/>
            <person name="Wylensek D."/>
            <person name="Clavel T."/>
        </authorList>
    </citation>
    <scope>NUCLEOTIDE SEQUENCE [LARGE SCALE GENOMIC DNA]</scope>
    <source>
        <strain evidence="3 4">Oil-RF-744-FAT-WT-6-1</strain>
    </source>
</reference>
<name>A0A848BV09_9FIRM</name>
<organism evidence="3 4">
    <name type="scientific">Megasphaera hexanoica</name>
    <dbReference type="NCBI Taxonomy" id="1675036"/>
    <lineage>
        <taxon>Bacteria</taxon>
        <taxon>Bacillati</taxon>
        <taxon>Bacillota</taxon>
        <taxon>Negativicutes</taxon>
        <taxon>Veillonellales</taxon>
        <taxon>Veillonellaceae</taxon>
        <taxon>Megasphaera</taxon>
    </lineage>
</organism>
<evidence type="ECO:0000313" key="4">
    <source>
        <dbReference type="Proteomes" id="UP000591071"/>
    </source>
</evidence>
<accession>A0A848BV09</accession>
<protein>
    <submittedName>
        <fullName evidence="3">Suppressor of fused domain protein</fullName>
    </submittedName>
</protein>
<dbReference type="EMBL" id="JABAFG010000020">
    <property type="protein sequence ID" value="NME29085.1"/>
    <property type="molecule type" value="Genomic_DNA"/>
</dbReference>
<dbReference type="Proteomes" id="UP000591071">
    <property type="component" value="Unassembled WGS sequence"/>
</dbReference>
<dbReference type="AlphaFoldDB" id="A0A848BV09"/>
<reference evidence="2 5" key="2">
    <citation type="submission" date="2024-10" db="EMBL/GenBank/DDBJ databases">
        <authorList>
            <person name="Sang B.-I."/>
            <person name="Prabhaharan D."/>
        </authorList>
    </citation>
    <scope>NUCLEOTIDE SEQUENCE [LARGE SCALE GENOMIC DNA]</scope>
    <source>
        <strain evidence="2 5">MH</strain>
    </source>
</reference>
<sequence>MNDLVMKPVPVLHREYTGAVEQYFHTLFPNRKRTVLADTEPVPLPVDIEVLYPTTEEPFYVIHTLGMSATPMTYPEGTESSEVRESYSELCLMLPSDWPFAHDRILSMGEQAAWPLRMIRDLAKFPHAHHLWMSYGFILPNSESNEPFTTESDLCGVLMVQFDGELGELTLDDGIIIQLLMPVLLYADELEAYDRLGPDALIERILDCTHESFLLDLHRSHVAQGLLK</sequence>